<dbReference type="InterPro" id="IPR032675">
    <property type="entry name" value="LRR_dom_sf"/>
</dbReference>
<dbReference type="AlphaFoldDB" id="A0AAV0Z2W1"/>
<keyword evidence="17" id="KW-1133">Transmembrane helix</keyword>
<evidence type="ECO:0000256" key="6">
    <source>
        <dbReference type="ARBA" id="ARBA00022525"/>
    </source>
</evidence>
<evidence type="ECO:0000256" key="4">
    <source>
        <dbReference type="ARBA" id="ARBA00012513"/>
    </source>
</evidence>
<dbReference type="FunFam" id="3.80.10.10:FF:000383">
    <property type="entry name" value="Leucine-rich repeat receptor protein kinase EMS1"/>
    <property type="match status" value="1"/>
</dbReference>
<proteinExistence type="inferred from homology"/>
<dbReference type="Pfam" id="PF24141">
    <property type="entry name" value="LRR_ComC"/>
    <property type="match status" value="1"/>
</dbReference>
<dbReference type="PANTHER" id="PTHR48053:SF126">
    <property type="entry name" value="MDIS1-INTERACTING RECEPTOR LIKE KINASE 2-LIKE ISOFORM X1"/>
    <property type="match status" value="1"/>
</dbReference>
<evidence type="ECO:0000256" key="2">
    <source>
        <dbReference type="ARBA" id="ARBA00004191"/>
    </source>
</evidence>
<keyword evidence="27" id="KW-1185">Reference proteome</keyword>
<evidence type="ECO:0000256" key="8">
    <source>
        <dbReference type="ARBA" id="ARBA00022614"/>
    </source>
</evidence>
<keyword evidence="7" id="KW-0723">Serine/threonine-protein kinase</keyword>
<evidence type="ECO:0000256" key="16">
    <source>
        <dbReference type="ARBA" id="ARBA00022840"/>
    </source>
</evidence>
<keyword evidence="18" id="KW-0472">Membrane</keyword>
<comment type="subcellular location">
    <subcellularLocation>
        <location evidence="1">Membrane</location>
        <topology evidence="1">Peripheral membrane protein</topology>
    </subcellularLocation>
    <subcellularLocation>
        <location evidence="3">Membrane</location>
        <topology evidence="3">Single-pass type I membrane protein</topology>
    </subcellularLocation>
    <subcellularLocation>
        <location evidence="2">Secreted</location>
        <location evidence="2">Cell wall</location>
    </subcellularLocation>
</comment>
<keyword evidence="5" id="KW-0134">Cell wall</keyword>
<dbReference type="Gene3D" id="3.80.10.10">
    <property type="entry name" value="Ribonuclease Inhibitor"/>
    <property type="match status" value="3"/>
</dbReference>
<evidence type="ECO:0000256" key="17">
    <source>
        <dbReference type="ARBA" id="ARBA00022989"/>
    </source>
</evidence>
<dbReference type="Proteomes" id="UP001157006">
    <property type="component" value="Chromosome 1S"/>
</dbReference>
<reference evidence="26 27" key="1">
    <citation type="submission" date="2023-01" db="EMBL/GenBank/DDBJ databases">
        <authorList>
            <person name="Kreplak J."/>
        </authorList>
    </citation>
    <scope>NUCLEOTIDE SEQUENCE [LARGE SCALE GENOMIC DNA]</scope>
</reference>
<keyword evidence="16" id="KW-0067">ATP-binding</keyword>
<evidence type="ECO:0000256" key="10">
    <source>
        <dbReference type="ARBA" id="ARBA00022692"/>
    </source>
</evidence>
<evidence type="ECO:0000256" key="19">
    <source>
        <dbReference type="ARBA" id="ARBA00023157"/>
    </source>
</evidence>
<evidence type="ECO:0000256" key="23">
    <source>
        <dbReference type="ARBA" id="ARBA00047899"/>
    </source>
</evidence>
<feature type="domain" description="Protein kinase" evidence="25">
    <location>
        <begin position="600"/>
        <end position="868"/>
    </location>
</feature>
<dbReference type="GO" id="GO:0016020">
    <property type="term" value="C:membrane"/>
    <property type="evidence" value="ECO:0007669"/>
    <property type="project" value="UniProtKB-SubCell"/>
</dbReference>
<dbReference type="Pfam" id="PF23598">
    <property type="entry name" value="LRR_14"/>
    <property type="match status" value="2"/>
</dbReference>
<keyword evidence="19" id="KW-1015">Disulfide bond</keyword>
<evidence type="ECO:0000256" key="21">
    <source>
        <dbReference type="ARBA" id="ARBA00023180"/>
    </source>
</evidence>
<keyword evidence="15" id="KW-0611">Plant defense</keyword>
<evidence type="ECO:0000256" key="9">
    <source>
        <dbReference type="ARBA" id="ARBA00022679"/>
    </source>
</evidence>
<dbReference type="InterPro" id="IPR011009">
    <property type="entry name" value="Kinase-like_dom_sf"/>
</dbReference>
<dbReference type="GO" id="GO:0051707">
    <property type="term" value="P:response to other organism"/>
    <property type="evidence" value="ECO:0007669"/>
    <property type="project" value="UniProtKB-ARBA"/>
</dbReference>
<evidence type="ECO:0000256" key="15">
    <source>
        <dbReference type="ARBA" id="ARBA00022821"/>
    </source>
</evidence>
<dbReference type="InterPro" id="IPR057013">
    <property type="entry name" value="LRR_ComC"/>
</dbReference>
<dbReference type="PROSITE" id="PS51450">
    <property type="entry name" value="LRR"/>
    <property type="match status" value="1"/>
</dbReference>
<keyword evidence="12" id="KW-0677">Repeat</keyword>
<dbReference type="InterPro" id="IPR051716">
    <property type="entry name" value="Plant_RL_S/T_kinase"/>
</dbReference>
<evidence type="ECO:0000256" key="18">
    <source>
        <dbReference type="ARBA" id="ARBA00023136"/>
    </source>
</evidence>
<dbReference type="SMART" id="SM00365">
    <property type="entry name" value="LRR_SD22"/>
    <property type="match status" value="9"/>
</dbReference>
<dbReference type="SUPFAM" id="SSF56112">
    <property type="entry name" value="Protein kinase-like (PK-like)"/>
    <property type="match status" value="1"/>
</dbReference>
<evidence type="ECO:0000313" key="27">
    <source>
        <dbReference type="Proteomes" id="UP001157006"/>
    </source>
</evidence>
<dbReference type="GO" id="GO:0009653">
    <property type="term" value="P:anatomical structure morphogenesis"/>
    <property type="evidence" value="ECO:0007669"/>
    <property type="project" value="UniProtKB-ARBA"/>
</dbReference>
<keyword evidence="10" id="KW-0812">Transmembrane</keyword>
<dbReference type="InterPro" id="IPR001611">
    <property type="entry name" value="Leu-rich_rpt"/>
</dbReference>
<keyword evidence="14" id="KW-0418">Kinase</keyword>
<evidence type="ECO:0000256" key="1">
    <source>
        <dbReference type="ARBA" id="ARBA00004170"/>
    </source>
</evidence>
<evidence type="ECO:0000256" key="11">
    <source>
        <dbReference type="ARBA" id="ARBA00022729"/>
    </source>
</evidence>
<dbReference type="FunFam" id="3.80.10.10:FF:000400">
    <property type="entry name" value="Nuclear pore complex protein NUP107"/>
    <property type="match status" value="1"/>
</dbReference>
<keyword evidence="13" id="KW-0547">Nucleotide-binding</keyword>
<comment type="catalytic activity">
    <reaction evidence="24">
        <text>L-seryl-[protein] + ATP = O-phospho-L-seryl-[protein] + ADP + H(+)</text>
        <dbReference type="Rhea" id="RHEA:17989"/>
        <dbReference type="Rhea" id="RHEA-COMP:9863"/>
        <dbReference type="Rhea" id="RHEA-COMP:11604"/>
        <dbReference type="ChEBI" id="CHEBI:15378"/>
        <dbReference type="ChEBI" id="CHEBI:29999"/>
        <dbReference type="ChEBI" id="CHEBI:30616"/>
        <dbReference type="ChEBI" id="CHEBI:83421"/>
        <dbReference type="ChEBI" id="CHEBI:456216"/>
        <dbReference type="EC" id="2.7.11.1"/>
    </reaction>
</comment>
<dbReference type="InterPro" id="IPR000719">
    <property type="entry name" value="Prot_kinase_dom"/>
</dbReference>
<dbReference type="FunFam" id="3.80.10.10:FF:000095">
    <property type="entry name" value="LRR receptor-like serine/threonine-protein kinase GSO1"/>
    <property type="match status" value="1"/>
</dbReference>
<dbReference type="InterPro" id="IPR003591">
    <property type="entry name" value="Leu-rich_rpt_typical-subtyp"/>
</dbReference>
<dbReference type="EMBL" id="OX451735">
    <property type="protein sequence ID" value="CAI8591799.1"/>
    <property type="molecule type" value="Genomic_DNA"/>
</dbReference>
<dbReference type="GO" id="GO:0099402">
    <property type="term" value="P:plant organ development"/>
    <property type="evidence" value="ECO:0007669"/>
    <property type="project" value="UniProtKB-ARBA"/>
</dbReference>
<dbReference type="PANTHER" id="PTHR48053">
    <property type="entry name" value="LEUCINE RICH REPEAT FAMILY PROTEIN, EXPRESSED"/>
    <property type="match status" value="1"/>
</dbReference>
<keyword evidence="8" id="KW-0433">Leucine-rich repeat</keyword>
<evidence type="ECO:0000256" key="5">
    <source>
        <dbReference type="ARBA" id="ARBA00022512"/>
    </source>
</evidence>
<dbReference type="SUPFAM" id="SSF52058">
    <property type="entry name" value="L domain-like"/>
    <property type="match status" value="1"/>
</dbReference>
<comment type="similarity">
    <text evidence="22">Belongs to the polygalacturonase-inhibiting protein family.</text>
</comment>
<evidence type="ECO:0000313" key="26">
    <source>
        <dbReference type="EMBL" id="CAI8591799.1"/>
    </source>
</evidence>
<sequence length="900" mass="100804">MNLRKSLAYNFYGLKIWVAFLLVLVFILGTQSATTVSQIQMEATAILNSGWWDTSYQERSDAQNNIKRRCDWRGILCNEDGSIKEINMKSPILDAKFSALKLSAFQSLEILVLSSIGLRGTVPVEIGLLSKLTHLDLSSNYLEGSIPPSLQNLTKLTHLDLSFNMFKGNIPPSLQNLTKLTHLDLASNYLEGNIPPSLQNLTKLTHLDLSSNIFEGEILPSLQNLTKLTHLDLSSNYLEGNIPPSLQNLIKLTHLDLSSNMFKGNIPPSLQNLTKLTHLDLSSNMFEGEIPPSLLNLTKLTHLDLSSNMFEGEIPPSLLNLTKLTHLNLSSNMFEGEIPPSIGNFKQLKYLDISHNSFNGSIALLGNLTQLQVLDISSNMIQGSIPRELRFLKNLTRLNLSYNRFRGKVLPSLENLTKLTTLDLSCNALQGEITHSLGNLKQLNHLDISNNLFNGSLPSNLDQLPNLRVLDLSKNFIGGTFPVSLRNLSQLDILDISHNLLLGPLPSTMFPFLTVDLSYNHFSGEVPYSFGSFERLYLNNNNLTGTIPKSLCGSGYVDISYNCFKDLIPHCSNIYTRNKDECINISFNKFQHGSPHKTKNRERHFIVIGAYGSVYKAQLPCGKVVALKKLHGYEAEIPSFDESFRNEVKILCEIKHRHIVKLYGFCLHKRIMFLIYQYMERGSLFSILYDDVEAIEFSWRKRVNFVKGVAFGLSYLHHDSLPPIVHRDVSSGNILLNSEWEPSVADFGTARILQYESSNRTIVAGTIGYIAPELAYTMVVNEKCDVYSFGVVALETLVGRHPGDILALLQSTSTKDIKLCQVLDKRLSLPNNDIVIRDIIRVAVLAFACLNLNPCLRPTMKSVSKSFVIELPPFSILLSGVSLQQLMSHELKALFHIANL</sequence>
<gene>
    <name evidence="26" type="ORF">VFH_I007760</name>
</gene>
<dbReference type="EC" id="2.7.11.1" evidence="4"/>
<evidence type="ECO:0000256" key="22">
    <source>
        <dbReference type="ARBA" id="ARBA00038043"/>
    </source>
</evidence>
<organism evidence="26 27">
    <name type="scientific">Vicia faba</name>
    <name type="common">Broad bean</name>
    <name type="synonym">Faba vulgaris</name>
    <dbReference type="NCBI Taxonomy" id="3906"/>
    <lineage>
        <taxon>Eukaryota</taxon>
        <taxon>Viridiplantae</taxon>
        <taxon>Streptophyta</taxon>
        <taxon>Embryophyta</taxon>
        <taxon>Tracheophyta</taxon>
        <taxon>Spermatophyta</taxon>
        <taxon>Magnoliopsida</taxon>
        <taxon>eudicotyledons</taxon>
        <taxon>Gunneridae</taxon>
        <taxon>Pentapetalae</taxon>
        <taxon>rosids</taxon>
        <taxon>fabids</taxon>
        <taxon>Fabales</taxon>
        <taxon>Fabaceae</taxon>
        <taxon>Papilionoideae</taxon>
        <taxon>50 kb inversion clade</taxon>
        <taxon>NPAAA clade</taxon>
        <taxon>Hologalegina</taxon>
        <taxon>IRL clade</taxon>
        <taxon>Fabeae</taxon>
        <taxon>Vicia</taxon>
    </lineage>
</organism>
<keyword evidence="9" id="KW-0808">Transferase</keyword>
<dbReference type="SMART" id="SM00369">
    <property type="entry name" value="LRR_TYP"/>
    <property type="match status" value="13"/>
</dbReference>
<evidence type="ECO:0000256" key="20">
    <source>
        <dbReference type="ARBA" id="ARBA00023170"/>
    </source>
</evidence>
<evidence type="ECO:0000256" key="3">
    <source>
        <dbReference type="ARBA" id="ARBA00004479"/>
    </source>
</evidence>
<keyword evidence="11" id="KW-0732">Signal</keyword>
<evidence type="ECO:0000256" key="12">
    <source>
        <dbReference type="ARBA" id="ARBA00022737"/>
    </source>
</evidence>
<evidence type="ECO:0000256" key="13">
    <source>
        <dbReference type="ARBA" id="ARBA00022741"/>
    </source>
</evidence>
<accession>A0AAV0Z2W1</accession>
<keyword evidence="6" id="KW-0964">Secreted</keyword>
<dbReference type="PROSITE" id="PS00109">
    <property type="entry name" value="PROTEIN_KINASE_TYR"/>
    <property type="match status" value="1"/>
</dbReference>
<dbReference type="Pfam" id="PF00069">
    <property type="entry name" value="Pkinase"/>
    <property type="match status" value="1"/>
</dbReference>
<dbReference type="FunFam" id="1.10.510.10:FF:000445">
    <property type="entry name" value="MDIS1-interacting receptor like kinase 2"/>
    <property type="match status" value="1"/>
</dbReference>
<dbReference type="GO" id="GO:0009791">
    <property type="term" value="P:post-embryonic development"/>
    <property type="evidence" value="ECO:0007669"/>
    <property type="project" value="UniProtKB-ARBA"/>
</dbReference>
<evidence type="ECO:0000256" key="24">
    <source>
        <dbReference type="ARBA" id="ARBA00048679"/>
    </source>
</evidence>
<dbReference type="GO" id="GO:0005524">
    <property type="term" value="F:ATP binding"/>
    <property type="evidence" value="ECO:0007669"/>
    <property type="project" value="UniProtKB-KW"/>
</dbReference>
<keyword evidence="21" id="KW-0325">Glycoprotein</keyword>
<comment type="catalytic activity">
    <reaction evidence="23">
        <text>L-threonyl-[protein] + ATP = O-phospho-L-threonyl-[protein] + ADP + H(+)</text>
        <dbReference type="Rhea" id="RHEA:46608"/>
        <dbReference type="Rhea" id="RHEA-COMP:11060"/>
        <dbReference type="Rhea" id="RHEA-COMP:11605"/>
        <dbReference type="ChEBI" id="CHEBI:15378"/>
        <dbReference type="ChEBI" id="CHEBI:30013"/>
        <dbReference type="ChEBI" id="CHEBI:30616"/>
        <dbReference type="ChEBI" id="CHEBI:61977"/>
        <dbReference type="ChEBI" id="CHEBI:456216"/>
        <dbReference type="EC" id="2.7.11.1"/>
    </reaction>
</comment>
<evidence type="ECO:0000256" key="7">
    <source>
        <dbReference type="ARBA" id="ARBA00022527"/>
    </source>
</evidence>
<dbReference type="InterPro" id="IPR055414">
    <property type="entry name" value="LRR_R13L4/SHOC2-like"/>
</dbReference>
<protein>
    <recommendedName>
        <fullName evidence="4">non-specific serine/threonine protein kinase</fullName>
        <ecNumber evidence="4">2.7.11.1</ecNumber>
    </recommendedName>
</protein>
<keyword evidence="20" id="KW-0675">Receptor</keyword>
<dbReference type="FunFam" id="3.80.10.10:FF:000453">
    <property type="entry name" value="Leucine-rich receptor-like protein kinase family protein"/>
    <property type="match status" value="1"/>
</dbReference>
<evidence type="ECO:0000256" key="14">
    <source>
        <dbReference type="ARBA" id="ARBA00022777"/>
    </source>
</evidence>
<dbReference type="Gene3D" id="1.10.510.10">
    <property type="entry name" value="Transferase(Phosphotransferase) domain 1"/>
    <property type="match status" value="1"/>
</dbReference>
<dbReference type="GO" id="GO:0004674">
    <property type="term" value="F:protein serine/threonine kinase activity"/>
    <property type="evidence" value="ECO:0007669"/>
    <property type="project" value="UniProtKB-KW"/>
</dbReference>
<dbReference type="GO" id="GO:0006952">
    <property type="term" value="P:defense response"/>
    <property type="evidence" value="ECO:0007669"/>
    <property type="project" value="UniProtKB-KW"/>
</dbReference>
<dbReference type="PROSITE" id="PS50011">
    <property type="entry name" value="PROTEIN_KINASE_DOM"/>
    <property type="match status" value="1"/>
</dbReference>
<name>A0AAV0Z2W1_VICFA</name>
<dbReference type="SUPFAM" id="SSF52047">
    <property type="entry name" value="RNI-like"/>
    <property type="match status" value="1"/>
</dbReference>
<dbReference type="InterPro" id="IPR008266">
    <property type="entry name" value="Tyr_kinase_AS"/>
</dbReference>
<dbReference type="Gene3D" id="3.30.200.20">
    <property type="entry name" value="Phosphorylase Kinase, domain 1"/>
    <property type="match status" value="1"/>
</dbReference>
<evidence type="ECO:0000259" key="25">
    <source>
        <dbReference type="PROSITE" id="PS50011"/>
    </source>
</evidence>